<comment type="caution">
    <text evidence="3">The sequence shown here is derived from an EMBL/GenBank/DDBJ whole genome shotgun (WGS) entry which is preliminary data.</text>
</comment>
<dbReference type="EMBL" id="AYLO01000013">
    <property type="protein sequence ID" value="ESS73679.1"/>
    <property type="molecule type" value="Genomic_DNA"/>
</dbReference>
<name>V5C0R4_9GAMM</name>
<gene>
    <name evidence="3" type="ORF">MGMO_13c00130</name>
</gene>
<keyword evidence="1" id="KW-0472">Membrane</keyword>
<feature type="chain" id="PRO_5004731967" evidence="2">
    <location>
        <begin position="32"/>
        <end position="409"/>
    </location>
</feature>
<keyword evidence="1" id="KW-0812">Transmembrane</keyword>
<evidence type="ECO:0000256" key="1">
    <source>
        <dbReference type="SAM" id="Phobius"/>
    </source>
</evidence>
<evidence type="ECO:0000313" key="4">
    <source>
        <dbReference type="Proteomes" id="UP000017842"/>
    </source>
</evidence>
<dbReference type="AlphaFoldDB" id="V5C0R4"/>
<dbReference type="STRING" id="1116472.MGMO_13c00130"/>
<organism evidence="3 4">
    <name type="scientific">Methyloglobulus morosus KoM1</name>
    <dbReference type="NCBI Taxonomy" id="1116472"/>
    <lineage>
        <taxon>Bacteria</taxon>
        <taxon>Pseudomonadati</taxon>
        <taxon>Pseudomonadota</taxon>
        <taxon>Gammaproteobacteria</taxon>
        <taxon>Methylococcales</taxon>
        <taxon>Methylococcaceae</taxon>
        <taxon>Methyloglobulus</taxon>
    </lineage>
</organism>
<dbReference type="Proteomes" id="UP000017842">
    <property type="component" value="Unassembled WGS sequence"/>
</dbReference>
<accession>V5C0R4</accession>
<protein>
    <submittedName>
        <fullName evidence="3">Integral membrane protein containing repeats-like protein</fullName>
    </submittedName>
</protein>
<feature type="transmembrane region" description="Helical" evidence="1">
    <location>
        <begin position="379"/>
        <end position="398"/>
    </location>
</feature>
<sequence>MAKYYRAKKTKFSLSTGLLIAGLALSSATQAKLLYSITDLGERDTGYQDINASGQMTGWTITAGNTRHAFVTNSSGEKIDLGTLGGGESIGMAINNTGQVTGMHGDFRRAFVTSSSGEMADVGDLGGNSSRITRAFGINANGLVTGNSSSGDDIIIDPDLNTCNPRAGGCQPFTLPPPQHAFVTTSSGALIDLGTLGGRESYGVAINDAGRVAGNSEKSTTDSTSHAFITGNNLDLIDLGTLGGNRSEAHAINASGQVTGWAETAEGSVHAFITNSSGQMIDLLTLGDGSGINTVTLSNGIDVNAAGQVVGEYFDSAGHSRAFVTENGNIMDLNTLLYGDIAGWDLQTVYAINDAGQILGSGAKFFGGRNFLLTPISSVPLPAAIWLFGSGIIGLLGFKRIKPYPLRSC</sequence>
<keyword evidence="1" id="KW-1133">Transmembrane helix</keyword>
<keyword evidence="2" id="KW-0732">Signal</keyword>
<dbReference type="OrthoDB" id="5931312at2"/>
<keyword evidence="4" id="KW-1185">Reference proteome</keyword>
<dbReference type="PATRIC" id="fig|1116472.3.peg.477"/>
<dbReference type="InterPro" id="IPR014262">
    <property type="entry name" value="HAF_rpt"/>
</dbReference>
<feature type="signal peptide" evidence="2">
    <location>
        <begin position="1"/>
        <end position="31"/>
    </location>
</feature>
<dbReference type="RefSeq" id="WP_023493382.1">
    <property type="nucleotide sequence ID" value="NZ_AYLO01000013.1"/>
</dbReference>
<dbReference type="NCBIfam" id="TIGR02913">
    <property type="entry name" value="HAF_rpt"/>
    <property type="match status" value="4"/>
</dbReference>
<dbReference type="eggNOG" id="COG5563">
    <property type="taxonomic scope" value="Bacteria"/>
</dbReference>
<reference evidence="3 4" key="1">
    <citation type="journal article" date="2013" name="Genome Announc.">
        <title>Draft Genome Sequence of the Methanotrophic Gammaproteobacterium Methyloglobulus morosus DSM 22980 Strain KoM1.</title>
        <authorList>
            <person name="Poehlein A."/>
            <person name="Deutzmann J.S."/>
            <person name="Daniel R."/>
            <person name="Simeonova D.D."/>
        </authorList>
    </citation>
    <scope>NUCLEOTIDE SEQUENCE [LARGE SCALE GENOMIC DNA]</scope>
    <source>
        <strain evidence="3 4">KoM1</strain>
    </source>
</reference>
<evidence type="ECO:0000313" key="3">
    <source>
        <dbReference type="EMBL" id="ESS73679.1"/>
    </source>
</evidence>
<evidence type="ECO:0000256" key="2">
    <source>
        <dbReference type="SAM" id="SignalP"/>
    </source>
</evidence>
<proteinExistence type="predicted"/>